<dbReference type="InterPro" id="IPR001387">
    <property type="entry name" value="Cro/C1-type_HTH"/>
</dbReference>
<reference evidence="4" key="1">
    <citation type="journal article" date="2019" name="Int. J. Syst. Evol. Microbiol.">
        <title>The Global Catalogue of Microorganisms (GCM) 10K type strain sequencing project: providing services to taxonomists for standard genome sequencing and annotation.</title>
        <authorList>
            <consortium name="The Broad Institute Genomics Platform"/>
            <consortium name="The Broad Institute Genome Sequencing Center for Infectious Disease"/>
            <person name="Wu L."/>
            <person name="Ma J."/>
        </authorList>
    </citation>
    <scope>NUCLEOTIDE SEQUENCE [LARGE SCALE GENOMIC DNA]</scope>
    <source>
        <strain evidence="4">NBRC 106348</strain>
    </source>
</reference>
<feature type="domain" description="HTH cro/C1-type" evidence="2">
    <location>
        <begin position="21"/>
        <end position="75"/>
    </location>
</feature>
<dbReference type="InterPro" id="IPR011051">
    <property type="entry name" value="RmlC_Cupin_sf"/>
</dbReference>
<evidence type="ECO:0000313" key="3">
    <source>
        <dbReference type="EMBL" id="GMA25932.1"/>
    </source>
</evidence>
<evidence type="ECO:0000259" key="2">
    <source>
        <dbReference type="PROSITE" id="PS50943"/>
    </source>
</evidence>
<dbReference type="PANTHER" id="PTHR46797">
    <property type="entry name" value="HTH-TYPE TRANSCRIPTIONAL REGULATOR"/>
    <property type="match status" value="1"/>
</dbReference>
<dbReference type="PANTHER" id="PTHR46797:SF1">
    <property type="entry name" value="METHYLPHOSPHONATE SYNTHASE"/>
    <property type="match status" value="1"/>
</dbReference>
<dbReference type="InterPro" id="IPR014710">
    <property type="entry name" value="RmlC-like_jellyroll"/>
</dbReference>
<dbReference type="PROSITE" id="PS50943">
    <property type="entry name" value="HTH_CROC1"/>
    <property type="match status" value="1"/>
</dbReference>
<keyword evidence="4" id="KW-1185">Reference proteome</keyword>
<dbReference type="Gene3D" id="2.60.120.10">
    <property type="entry name" value="Jelly Rolls"/>
    <property type="match status" value="1"/>
</dbReference>
<evidence type="ECO:0000313" key="4">
    <source>
        <dbReference type="Proteomes" id="UP001157091"/>
    </source>
</evidence>
<dbReference type="InterPro" id="IPR050807">
    <property type="entry name" value="TransReg_Diox_bact_type"/>
</dbReference>
<organism evidence="3 4">
    <name type="scientific">Luteimicrobium album</name>
    <dbReference type="NCBI Taxonomy" id="1054550"/>
    <lineage>
        <taxon>Bacteria</taxon>
        <taxon>Bacillati</taxon>
        <taxon>Actinomycetota</taxon>
        <taxon>Actinomycetes</taxon>
        <taxon>Micrococcales</taxon>
        <taxon>Luteimicrobium</taxon>
    </lineage>
</organism>
<comment type="caution">
    <text evidence="3">The sequence shown here is derived from an EMBL/GenBank/DDBJ whole genome shotgun (WGS) entry which is preliminary data.</text>
</comment>
<dbReference type="SMART" id="SM00530">
    <property type="entry name" value="HTH_XRE"/>
    <property type="match status" value="1"/>
</dbReference>
<dbReference type="Proteomes" id="UP001157091">
    <property type="component" value="Unassembled WGS sequence"/>
</dbReference>
<dbReference type="CDD" id="cd00093">
    <property type="entry name" value="HTH_XRE"/>
    <property type="match status" value="1"/>
</dbReference>
<dbReference type="RefSeq" id="WP_284294374.1">
    <property type="nucleotide sequence ID" value="NZ_BSUK01000001.1"/>
</dbReference>
<dbReference type="SUPFAM" id="SSF47413">
    <property type="entry name" value="lambda repressor-like DNA-binding domains"/>
    <property type="match status" value="1"/>
</dbReference>
<evidence type="ECO:0000256" key="1">
    <source>
        <dbReference type="ARBA" id="ARBA00023125"/>
    </source>
</evidence>
<sequence length="187" mass="19703">MATHQHPNPSDDVALHVGRRIRQLREARGLSLSALAARAGVGKGLLSELEAGRRNPTLASLYALAGPLRVPLADLLGDVPGSVVDGEGARSRLLDVRTEVDGTTVEVYTLEHDAGVSRRSPAHAPGVVEHLVTTRGRFRVVRHAPDGDEVHDAPVGQHVAWTSDVPHSYAAGPDGATAVLVITTPRA</sequence>
<dbReference type="InterPro" id="IPR010982">
    <property type="entry name" value="Lambda_DNA-bd_dom_sf"/>
</dbReference>
<name>A0ABQ6I5L1_9MICO</name>
<keyword evidence="1" id="KW-0238">DNA-binding</keyword>
<dbReference type="Pfam" id="PF01381">
    <property type="entry name" value="HTH_3"/>
    <property type="match status" value="1"/>
</dbReference>
<dbReference type="EMBL" id="BSUK01000001">
    <property type="protein sequence ID" value="GMA25932.1"/>
    <property type="molecule type" value="Genomic_DNA"/>
</dbReference>
<dbReference type="Gene3D" id="1.10.260.40">
    <property type="entry name" value="lambda repressor-like DNA-binding domains"/>
    <property type="match status" value="1"/>
</dbReference>
<protein>
    <submittedName>
        <fullName evidence="3">Hypothetical transcriptional regulator</fullName>
    </submittedName>
</protein>
<accession>A0ABQ6I5L1</accession>
<gene>
    <name evidence="3" type="ORF">GCM10025864_36910</name>
</gene>
<dbReference type="SUPFAM" id="SSF51182">
    <property type="entry name" value="RmlC-like cupins"/>
    <property type="match status" value="1"/>
</dbReference>
<proteinExistence type="predicted"/>